<dbReference type="AlphaFoldDB" id="A0A9P8IEA1"/>
<evidence type="ECO:0000313" key="4">
    <source>
        <dbReference type="Proteomes" id="UP000750711"/>
    </source>
</evidence>
<dbReference type="Proteomes" id="UP000750711">
    <property type="component" value="Unassembled WGS sequence"/>
</dbReference>
<evidence type="ECO:0000313" key="3">
    <source>
        <dbReference type="EMBL" id="KAH0548163.1"/>
    </source>
</evidence>
<feature type="region of interest" description="Disordered" evidence="1">
    <location>
        <begin position="332"/>
        <end position="524"/>
    </location>
</feature>
<feature type="compositionally biased region" description="Polar residues" evidence="1">
    <location>
        <begin position="349"/>
        <end position="358"/>
    </location>
</feature>
<accession>A0A9P8IEA1</accession>
<evidence type="ECO:0000259" key="2">
    <source>
        <dbReference type="PROSITE" id="PS51299"/>
    </source>
</evidence>
<dbReference type="Gene3D" id="3.10.260.10">
    <property type="entry name" value="Transcription regulator HTH, APSES-type DNA-binding domain"/>
    <property type="match status" value="1"/>
</dbReference>
<feature type="domain" description="HTH APSES-type" evidence="2">
    <location>
        <begin position="1"/>
        <end position="64"/>
    </location>
</feature>
<name>A0A9P8IEA1_9PEZI</name>
<proteinExistence type="predicted"/>
<dbReference type="PANTHER" id="PTHR47792">
    <property type="entry name" value="PROTEIN SOK2-RELATED"/>
    <property type="match status" value="1"/>
</dbReference>
<dbReference type="GO" id="GO:0005634">
    <property type="term" value="C:nucleus"/>
    <property type="evidence" value="ECO:0007669"/>
    <property type="project" value="TreeGrafter"/>
</dbReference>
<feature type="compositionally biased region" description="Polar residues" evidence="1">
    <location>
        <begin position="366"/>
        <end position="376"/>
    </location>
</feature>
<dbReference type="GO" id="GO:0003700">
    <property type="term" value="F:DNA-binding transcription factor activity"/>
    <property type="evidence" value="ECO:0007669"/>
    <property type="project" value="TreeGrafter"/>
</dbReference>
<keyword evidence="4" id="KW-1185">Reference proteome</keyword>
<gene>
    <name evidence="3" type="ORF">GP486_008114</name>
</gene>
<feature type="region of interest" description="Disordered" evidence="1">
    <location>
        <begin position="77"/>
        <end position="150"/>
    </location>
</feature>
<dbReference type="InterPro" id="IPR029790">
    <property type="entry name" value="EFG1/Phd1/StuA"/>
</dbReference>
<feature type="compositionally biased region" description="Low complexity" evidence="1">
    <location>
        <begin position="86"/>
        <end position="95"/>
    </location>
</feature>
<feature type="compositionally biased region" description="Polar residues" evidence="1">
    <location>
        <begin position="406"/>
        <end position="418"/>
    </location>
</feature>
<dbReference type="PROSITE" id="PS51299">
    <property type="entry name" value="HTH_APSES"/>
    <property type="match status" value="1"/>
</dbReference>
<feature type="compositionally biased region" description="Polar residues" evidence="1">
    <location>
        <begin position="388"/>
        <end position="399"/>
    </location>
</feature>
<reference evidence="3" key="1">
    <citation type="submission" date="2021-03" db="EMBL/GenBank/DDBJ databases">
        <title>Comparative genomics and phylogenomic investigation of the class Geoglossomycetes provide insights into ecological specialization and systematics.</title>
        <authorList>
            <person name="Melie T."/>
            <person name="Pirro S."/>
            <person name="Miller A.N."/>
            <person name="Quandt A."/>
        </authorList>
    </citation>
    <scope>NUCLEOTIDE SEQUENCE</scope>
    <source>
        <strain evidence="3">CAQ_001_2017</strain>
    </source>
</reference>
<dbReference type="GO" id="GO:0045944">
    <property type="term" value="P:positive regulation of transcription by RNA polymerase II"/>
    <property type="evidence" value="ECO:0007669"/>
    <property type="project" value="TreeGrafter"/>
</dbReference>
<feature type="compositionally biased region" description="Basic and acidic residues" evidence="1">
    <location>
        <begin position="273"/>
        <end position="284"/>
    </location>
</feature>
<dbReference type="InterPro" id="IPR003163">
    <property type="entry name" value="Tscrpt_reg_HTH_APSES-type"/>
</dbReference>
<organism evidence="3 4">
    <name type="scientific">Trichoglossum hirsutum</name>
    <dbReference type="NCBI Taxonomy" id="265104"/>
    <lineage>
        <taxon>Eukaryota</taxon>
        <taxon>Fungi</taxon>
        <taxon>Dikarya</taxon>
        <taxon>Ascomycota</taxon>
        <taxon>Pezizomycotina</taxon>
        <taxon>Geoglossomycetes</taxon>
        <taxon>Geoglossales</taxon>
        <taxon>Geoglossaceae</taxon>
        <taxon>Trichoglossum</taxon>
    </lineage>
</organism>
<dbReference type="PANTHER" id="PTHR47792:SF1">
    <property type="entry name" value="PROTEIN SOK2-RELATED"/>
    <property type="match status" value="1"/>
</dbReference>
<protein>
    <recommendedName>
        <fullName evidence="2">HTH APSES-type domain-containing protein</fullName>
    </recommendedName>
</protein>
<dbReference type="EMBL" id="JAGHQM010002778">
    <property type="protein sequence ID" value="KAH0548163.1"/>
    <property type="molecule type" value="Genomic_DNA"/>
</dbReference>
<dbReference type="SUPFAM" id="SSF54616">
    <property type="entry name" value="DNA-binding domain of Mlu1-box binding protein MBP1"/>
    <property type="match status" value="1"/>
</dbReference>
<feature type="compositionally biased region" description="Polar residues" evidence="1">
    <location>
        <begin position="437"/>
        <end position="450"/>
    </location>
</feature>
<comment type="caution">
    <text evidence="3">The sequence shown here is derived from an EMBL/GenBank/DDBJ whole genome shotgun (WGS) entry which is preliminary data.</text>
</comment>
<dbReference type="GO" id="GO:0043565">
    <property type="term" value="F:sequence-specific DNA binding"/>
    <property type="evidence" value="ECO:0007669"/>
    <property type="project" value="TreeGrafter"/>
</dbReference>
<evidence type="ECO:0000256" key="1">
    <source>
        <dbReference type="SAM" id="MobiDB-lite"/>
    </source>
</evidence>
<feature type="region of interest" description="Disordered" evidence="1">
    <location>
        <begin position="253"/>
        <end position="310"/>
    </location>
</feature>
<dbReference type="InterPro" id="IPR036887">
    <property type="entry name" value="HTH_APSES_sf"/>
</dbReference>
<sequence length="524" mass="56606">MTRGRRDGILKSEKMRHVVKIGPMHLKGVWIPFERALDFANKEKITELLYPLFVHNIGALLYHPTNQHRTNAVLHAAQERRRQESQQHQLRTSQPSQPPSLHHHHSMHNPHLPGPPHSIAPHPQSGRPVLDRAHTFPTPPTSASSIMGMGNQDGQFQWTGQSMVSGGVAQGNPPLAIDTGLSNARSMPTTPATTPPGTSIQNMQQYQAAGQAYDNKSMPMYSAPPPPQTQYVPQQQNIAQQNMARFGQPLQSNHYIKGDMRPPSARGSGSGADPEHQPDTKADLITHGQGNEQVGHGTGEEEAEHETEHDAEYTHDNNAAYASRGPYNYAAGPGVGPLQGEHPHLSPEMTGSPNNQAGSGRATPRTAATSQQQWVQNAGGYHTPPRTTPATGSMHQQPPRSMYNVVGSNDQRVEASNGTSGGEGYSSQPGLGMAMQTGYSSQQPTMNGSASKRMREVDDDDDHGSRPSSRGASGDAGVDGIKRRKTIREGSAPDAGGAMGSNSFDRDAVGRLNRTRPAISQRRR</sequence>